<comment type="caution">
    <text evidence="3">The sequence shown here is derived from an EMBL/GenBank/DDBJ whole genome shotgun (WGS) entry which is preliminary data.</text>
</comment>
<keyword evidence="2" id="KW-0812">Transmembrane</keyword>
<keyword evidence="2" id="KW-0472">Membrane</keyword>
<sequence>MAKLNKKYLKPFKNIFVLALIGFAVWMIFFDAHSWLLHHDLNQDIDALENEKAYYRSEMAKDKKAIKELSTDDGVERMARETYYMKKPNEDIYIIEYEDSIAKQKKDE</sequence>
<feature type="coiled-coil region" evidence="1">
    <location>
        <begin position="38"/>
        <end position="65"/>
    </location>
</feature>
<dbReference type="EMBL" id="JBHSAT010000023">
    <property type="protein sequence ID" value="MFC3878194.1"/>
    <property type="molecule type" value="Genomic_DNA"/>
</dbReference>
<reference evidence="4" key="1">
    <citation type="journal article" date="2019" name="Int. J. Syst. Evol. Microbiol.">
        <title>The Global Catalogue of Microorganisms (GCM) 10K type strain sequencing project: providing services to taxonomists for standard genome sequencing and annotation.</title>
        <authorList>
            <consortium name="The Broad Institute Genomics Platform"/>
            <consortium name="The Broad Institute Genome Sequencing Center for Infectious Disease"/>
            <person name="Wu L."/>
            <person name="Ma J."/>
        </authorList>
    </citation>
    <scope>NUCLEOTIDE SEQUENCE [LARGE SCALE GENOMIC DNA]</scope>
    <source>
        <strain evidence="4">CECT 8979</strain>
    </source>
</reference>
<keyword evidence="2" id="KW-1133">Transmembrane helix</keyword>
<dbReference type="Proteomes" id="UP001595812">
    <property type="component" value="Unassembled WGS sequence"/>
</dbReference>
<accession>A0ABV8AKD1</accession>
<feature type="transmembrane region" description="Helical" evidence="2">
    <location>
        <begin position="12"/>
        <end position="30"/>
    </location>
</feature>
<gene>
    <name evidence="3" type="ORF">ACFOSX_13225</name>
</gene>
<keyword evidence="1" id="KW-0175">Coiled coil</keyword>
<name>A0ABV8AKD1_9FLAO</name>
<organism evidence="3 4">
    <name type="scientific">Winogradskyella maritima</name>
    <dbReference type="NCBI Taxonomy" id="1517766"/>
    <lineage>
        <taxon>Bacteria</taxon>
        <taxon>Pseudomonadati</taxon>
        <taxon>Bacteroidota</taxon>
        <taxon>Flavobacteriia</taxon>
        <taxon>Flavobacteriales</taxon>
        <taxon>Flavobacteriaceae</taxon>
        <taxon>Winogradskyella</taxon>
    </lineage>
</organism>
<dbReference type="InterPro" id="IPR007060">
    <property type="entry name" value="FtsL/DivIC"/>
</dbReference>
<evidence type="ECO:0000313" key="4">
    <source>
        <dbReference type="Proteomes" id="UP001595812"/>
    </source>
</evidence>
<evidence type="ECO:0000256" key="2">
    <source>
        <dbReference type="SAM" id="Phobius"/>
    </source>
</evidence>
<keyword evidence="4" id="KW-1185">Reference proteome</keyword>
<evidence type="ECO:0000256" key="1">
    <source>
        <dbReference type="SAM" id="Coils"/>
    </source>
</evidence>
<protein>
    <submittedName>
        <fullName evidence="3">Septum formation initiator family protein</fullName>
    </submittedName>
</protein>
<evidence type="ECO:0000313" key="3">
    <source>
        <dbReference type="EMBL" id="MFC3878194.1"/>
    </source>
</evidence>
<dbReference type="RefSeq" id="WP_386102086.1">
    <property type="nucleotide sequence ID" value="NZ_JBHSAT010000023.1"/>
</dbReference>
<proteinExistence type="predicted"/>
<dbReference type="Pfam" id="PF04977">
    <property type="entry name" value="DivIC"/>
    <property type="match status" value="1"/>
</dbReference>